<dbReference type="RefSeq" id="XP_045962416.1">
    <property type="nucleotide sequence ID" value="XM_046095468.1"/>
</dbReference>
<gene>
    <name evidence="1" type="ORF">BKA67DRAFT_207677</name>
</gene>
<protein>
    <submittedName>
        <fullName evidence="1">Uncharacterized protein</fullName>
    </submittedName>
</protein>
<dbReference type="GeneID" id="70124361"/>
<comment type="caution">
    <text evidence="1">The sequence shown here is derived from an EMBL/GenBank/DDBJ whole genome shotgun (WGS) entry which is preliminary data.</text>
</comment>
<dbReference type="AlphaFoldDB" id="A0A9P8UTF7"/>
<evidence type="ECO:0000313" key="1">
    <source>
        <dbReference type="EMBL" id="KAH6658182.1"/>
    </source>
</evidence>
<organism evidence="1 2">
    <name type="scientific">Truncatella angustata</name>
    <dbReference type="NCBI Taxonomy" id="152316"/>
    <lineage>
        <taxon>Eukaryota</taxon>
        <taxon>Fungi</taxon>
        <taxon>Dikarya</taxon>
        <taxon>Ascomycota</taxon>
        <taxon>Pezizomycotina</taxon>
        <taxon>Sordariomycetes</taxon>
        <taxon>Xylariomycetidae</taxon>
        <taxon>Amphisphaeriales</taxon>
        <taxon>Sporocadaceae</taxon>
        <taxon>Truncatella</taxon>
    </lineage>
</organism>
<proteinExistence type="predicted"/>
<evidence type="ECO:0000313" key="2">
    <source>
        <dbReference type="Proteomes" id="UP000758603"/>
    </source>
</evidence>
<sequence>MQSMEDAFTTIFETPERNGQTHNIFLIHGFATNKFIYFREVLENWVSKSSRTANKPVLVRAFRFDATSVIEDGSKALLGESKRLRDSLTRWVEDSQSEGSTAATAAMSMDTRSETIFFIAHGLGSWIVKDVLASPSSGSITSAPIDVALMDAAVVQNSSDKPYVDYLQRMSNKIGFGDSVKDSYESLSLISREIDDNFEKFKKHHVSEHPHLHIRYYPVIEKSIWLAEPPLVEARETISHPTN</sequence>
<accession>A0A9P8UTF7</accession>
<dbReference type="Proteomes" id="UP000758603">
    <property type="component" value="Unassembled WGS sequence"/>
</dbReference>
<dbReference type="EMBL" id="JAGPXC010000002">
    <property type="protein sequence ID" value="KAH6658182.1"/>
    <property type="molecule type" value="Genomic_DNA"/>
</dbReference>
<dbReference type="OrthoDB" id="4770317at2759"/>
<reference evidence="1" key="1">
    <citation type="journal article" date="2021" name="Nat. Commun.">
        <title>Genetic determinants of endophytism in the Arabidopsis root mycobiome.</title>
        <authorList>
            <person name="Mesny F."/>
            <person name="Miyauchi S."/>
            <person name="Thiergart T."/>
            <person name="Pickel B."/>
            <person name="Atanasova L."/>
            <person name="Karlsson M."/>
            <person name="Huettel B."/>
            <person name="Barry K.W."/>
            <person name="Haridas S."/>
            <person name="Chen C."/>
            <person name="Bauer D."/>
            <person name="Andreopoulos W."/>
            <person name="Pangilinan J."/>
            <person name="LaButti K."/>
            <person name="Riley R."/>
            <person name="Lipzen A."/>
            <person name="Clum A."/>
            <person name="Drula E."/>
            <person name="Henrissat B."/>
            <person name="Kohler A."/>
            <person name="Grigoriev I.V."/>
            <person name="Martin F.M."/>
            <person name="Hacquard S."/>
        </authorList>
    </citation>
    <scope>NUCLEOTIDE SEQUENCE</scope>
    <source>
        <strain evidence="1">MPI-SDFR-AT-0073</strain>
    </source>
</reference>
<name>A0A9P8UTF7_9PEZI</name>
<keyword evidence="2" id="KW-1185">Reference proteome</keyword>